<reference evidence="4 5" key="2">
    <citation type="submission" date="2018-11" db="EMBL/GenBank/DDBJ databases">
        <authorList>
            <consortium name="Pathogen Informatics"/>
        </authorList>
    </citation>
    <scope>NUCLEOTIDE SEQUENCE [LARGE SCALE GENOMIC DNA]</scope>
</reference>
<evidence type="ECO:0000259" key="3">
    <source>
        <dbReference type="Pfam" id="PF01370"/>
    </source>
</evidence>
<feature type="chain" id="PRO_5043138520" evidence="2">
    <location>
        <begin position="24"/>
        <end position="329"/>
    </location>
</feature>
<feature type="signal peptide" evidence="2">
    <location>
        <begin position="1"/>
        <end position="23"/>
    </location>
</feature>
<sequence length="329" mass="36507">MAGQCLLGFFGHQFLLILDIAQSIYCGAEEWCDEVREGRALCCSLSRPRIQAVIPQENLLRKLSALGNETAEMYHESIRNPAEIDSRQDSQGSSHSSSVNDDDGDDDENTGAVREELVNHLDADAAVAEDVTENARKRAPSSSDETPTKRARNDPEHDEPEFVTVAESSDSAEETTDKEKISEKSGCATRLQQLEDSDSDDSVVILDSGGDQLTVKQFFFRRYECFGVIVCLFPTAYFSVFLDAHTMRAFQYCSLGESQPFTELLVFCGLEMRILLTGAAGFIGSHVVLELLESGYDVVCVDNFSNAVQGMFFHLICKMFFFISCFPVN</sequence>
<evidence type="ECO:0000256" key="1">
    <source>
        <dbReference type="SAM" id="MobiDB-lite"/>
    </source>
</evidence>
<feature type="region of interest" description="Disordered" evidence="1">
    <location>
        <begin position="82"/>
        <end position="194"/>
    </location>
</feature>
<dbReference type="WBParaSite" id="GPUH_0000252301-mRNA-1">
    <property type="protein sequence ID" value="GPUH_0000252301-mRNA-1"/>
    <property type="gene ID" value="GPUH_0000252301"/>
</dbReference>
<feature type="domain" description="NAD-dependent epimerase/dehydratase" evidence="3">
    <location>
        <begin position="274"/>
        <end position="308"/>
    </location>
</feature>
<dbReference type="InterPro" id="IPR036291">
    <property type="entry name" value="NAD(P)-bd_dom_sf"/>
</dbReference>
<name>A0A183D1C7_9BILA</name>
<evidence type="ECO:0000313" key="6">
    <source>
        <dbReference type="WBParaSite" id="GPUH_0000252301-mRNA-1"/>
    </source>
</evidence>
<feature type="compositionally biased region" description="Basic and acidic residues" evidence="1">
    <location>
        <begin position="146"/>
        <end position="155"/>
    </location>
</feature>
<feature type="compositionally biased region" description="Basic and acidic residues" evidence="1">
    <location>
        <begin position="113"/>
        <end position="123"/>
    </location>
</feature>
<dbReference type="Proteomes" id="UP000271098">
    <property type="component" value="Unassembled WGS sequence"/>
</dbReference>
<protein>
    <submittedName>
        <fullName evidence="6">Epimerase domain-containing protein</fullName>
    </submittedName>
</protein>
<accession>A0A183D1C7</accession>
<gene>
    <name evidence="4" type="ORF">GPUH_LOCUS2519</name>
</gene>
<evidence type="ECO:0000256" key="2">
    <source>
        <dbReference type="SAM" id="SignalP"/>
    </source>
</evidence>
<organism evidence="6">
    <name type="scientific">Gongylonema pulchrum</name>
    <dbReference type="NCBI Taxonomy" id="637853"/>
    <lineage>
        <taxon>Eukaryota</taxon>
        <taxon>Metazoa</taxon>
        <taxon>Ecdysozoa</taxon>
        <taxon>Nematoda</taxon>
        <taxon>Chromadorea</taxon>
        <taxon>Rhabditida</taxon>
        <taxon>Spirurina</taxon>
        <taxon>Spiruromorpha</taxon>
        <taxon>Spiruroidea</taxon>
        <taxon>Gongylonematidae</taxon>
        <taxon>Gongylonema</taxon>
    </lineage>
</organism>
<dbReference type="InterPro" id="IPR001509">
    <property type="entry name" value="Epimerase_deHydtase"/>
</dbReference>
<proteinExistence type="predicted"/>
<feature type="compositionally biased region" description="Acidic residues" evidence="1">
    <location>
        <begin position="100"/>
        <end position="109"/>
    </location>
</feature>
<dbReference type="OrthoDB" id="9402762at2759"/>
<dbReference type="AlphaFoldDB" id="A0A183D1C7"/>
<evidence type="ECO:0000313" key="5">
    <source>
        <dbReference type="Proteomes" id="UP000271098"/>
    </source>
</evidence>
<dbReference type="Gene3D" id="3.40.50.720">
    <property type="entry name" value="NAD(P)-binding Rossmann-like Domain"/>
    <property type="match status" value="1"/>
</dbReference>
<dbReference type="Pfam" id="PF01370">
    <property type="entry name" value="Epimerase"/>
    <property type="match status" value="1"/>
</dbReference>
<dbReference type="SUPFAM" id="SSF51735">
    <property type="entry name" value="NAD(P)-binding Rossmann-fold domains"/>
    <property type="match status" value="1"/>
</dbReference>
<feature type="compositionally biased region" description="Low complexity" evidence="1">
    <location>
        <begin position="89"/>
        <end position="99"/>
    </location>
</feature>
<keyword evidence="2" id="KW-0732">Signal</keyword>
<dbReference type="EMBL" id="UYRT01003835">
    <property type="protein sequence ID" value="VDK34686.1"/>
    <property type="molecule type" value="Genomic_DNA"/>
</dbReference>
<evidence type="ECO:0000313" key="4">
    <source>
        <dbReference type="EMBL" id="VDK34686.1"/>
    </source>
</evidence>
<keyword evidence="5" id="KW-1185">Reference proteome</keyword>
<reference evidence="6" key="1">
    <citation type="submission" date="2016-06" db="UniProtKB">
        <authorList>
            <consortium name="WormBaseParasite"/>
        </authorList>
    </citation>
    <scope>IDENTIFICATION</scope>
</reference>